<accession>A0A9W6CCQ9</accession>
<dbReference type="AlphaFoldDB" id="A0A9W6CCQ9"/>
<dbReference type="SUPFAM" id="SSF52540">
    <property type="entry name" value="P-loop containing nucleoside triphosphate hydrolases"/>
    <property type="match status" value="1"/>
</dbReference>
<keyword evidence="1" id="KW-0175">Coiled coil</keyword>
<proteinExistence type="predicted"/>
<dbReference type="EMBL" id="BSCH01000002">
    <property type="protein sequence ID" value="GLG88937.1"/>
    <property type="molecule type" value="Genomic_DNA"/>
</dbReference>
<sequence>MNRFYIEKLVVSGGGHKTSVIDFQPGLNFVLGPSNTGKSLVMDCIDYVFGFTPKKNRPSKIVDNSYGYNCISLHLATGRGTVILERKIGDSKISVSGTDPTVDHGSYSVNHNAKKNINAVYLHLLGIDEPHSVRSAETGSKTQELTWRSMLHLFFIRQADVARESSSLLAPGSFGPTASAAVLLYLLTGQDADDLEAEEDPKISAAKKKALIGYIQEKVNELSVRREKLEQALSSEEITSPHASVERVQKEISELQAQLDAASKESQQIMSQIYEWNGKLSESQTVGHNFAILRRQYQSDIRRIGFIVEGAASASPVRKKVKCPVCGEETERTYDATFIDASAAELEKIKRHLTELNDAQHSVARQQEKIMANIRALEERKDAIDTLISEQLRPKLSAFEEELEKQLKLMRLSNELEIVRQDEVQYRSDLFSKETEETSKPQKHSIFDDYGYDIIHGFEEKLREILKASKVGGAETARLNMENFDIEIGGLKKSVSMGGGFCGILNTITTLAMSSYLIELDRPAPGFYAVDSSLTQLSEAEHKEQSDTIKQNFIEYLIDHAHERQVILVEQTKRMPFIPPEDKERGVHVINFTRNKQDGRYGLLNDVFNPEDQ</sequence>
<evidence type="ECO:0000259" key="2">
    <source>
        <dbReference type="Pfam" id="PF13476"/>
    </source>
</evidence>
<comment type="caution">
    <text evidence="3">The sequence shown here is derived from an EMBL/GenBank/DDBJ whole genome shotgun (WGS) entry which is preliminary data.</text>
</comment>
<evidence type="ECO:0000313" key="4">
    <source>
        <dbReference type="Proteomes" id="UP001145094"/>
    </source>
</evidence>
<dbReference type="GO" id="GO:0016887">
    <property type="term" value="F:ATP hydrolysis activity"/>
    <property type="evidence" value="ECO:0007669"/>
    <property type="project" value="InterPro"/>
</dbReference>
<evidence type="ECO:0000313" key="3">
    <source>
        <dbReference type="EMBL" id="GLG88937.1"/>
    </source>
</evidence>
<dbReference type="InterPro" id="IPR027417">
    <property type="entry name" value="P-loop_NTPase"/>
</dbReference>
<name>A0A9W6CCQ9_9FIRM</name>
<reference evidence="3" key="3">
    <citation type="journal article" date="2023" name="Int. J. Syst. Evol. Microbiol.">
        <title>Sellimonas catena sp. nov., isolated from human faeces.</title>
        <authorList>
            <person name="Hisatomi A."/>
            <person name="Ohkuma M."/>
            <person name="Sakamoto M."/>
        </authorList>
    </citation>
    <scope>NUCLEOTIDE SEQUENCE</scope>
    <source>
        <strain evidence="3">18CBH55</strain>
    </source>
</reference>
<protein>
    <recommendedName>
        <fullName evidence="2">Rad50/SbcC-type AAA domain-containing protein</fullName>
    </recommendedName>
</protein>
<reference evidence="3" key="1">
    <citation type="submission" date="2022-11" db="EMBL/GenBank/DDBJ databases">
        <title>Draft genome sequence of Sellimonas catena strain 18CBH55.</title>
        <authorList>
            <person name="Hisatomi A."/>
            <person name="Ohkuma M."/>
            <person name="Sakamoto M."/>
        </authorList>
    </citation>
    <scope>NUCLEOTIDE SEQUENCE</scope>
    <source>
        <strain evidence="3">18CBH55</strain>
    </source>
</reference>
<feature type="coiled-coil region" evidence="1">
    <location>
        <begin position="339"/>
        <end position="369"/>
    </location>
</feature>
<feature type="domain" description="Rad50/SbcC-type AAA" evidence="2">
    <location>
        <begin position="17"/>
        <end position="259"/>
    </location>
</feature>
<gene>
    <name evidence="3" type="ORF">Selli2_03630</name>
</gene>
<dbReference type="InterPro" id="IPR038729">
    <property type="entry name" value="Rad50/SbcC_AAA"/>
</dbReference>
<dbReference type="RefSeq" id="WP_281844363.1">
    <property type="nucleotide sequence ID" value="NZ_BSCH01000002.1"/>
</dbReference>
<reference evidence="3" key="2">
    <citation type="submission" date="2022-11" db="EMBL/GenBank/DDBJ databases">
        <title>Draft genome sequence of Sellimonas catena strain 18CBH55.</title>
        <authorList>
            <person name="Atsushi H."/>
            <person name="Moriya O."/>
            <person name="Mitsuo S."/>
        </authorList>
    </citation>
    <scope>NUCLEOTIDE SEQUENCE</scope>
    <source>
        <strain evidence="3">18CBH55</strain>
    </source>
</reference>
<evidence type="ECO:0000256" key="1">
    <source>
        <dbReference type="SAM" id="Coils"/>
    </source>
</evidence>
<organism evidence="3 4">
    <name type="scientific">Sellimonas catena</name>
    <dbReference type="NCBI Taxonomy" id="2994035"/>
    <lineage>
        <taxon>Bacteria</taxon>
        <taxon>Bacillati</taxon>
        <taxon>Bacillota</taxon>
        <taxon>Clostridia</taxon>
        <taxon>Lachnospirales</taxon>
        <taxon>Lachnospiraceae</taxon>
        <taxon>Sellimonas</taxon>
    </lineage>
</organism>
<dbReference type="Pfam" id="PF13476">
    <property type="entry name" value="AAA_23"/>
    <property type="match status" value="1"/>
</dbReference>
<dbReference type="Proteomes" id="UP001145094">
    <property type="component" value="Unassembled WGS sequence"/>
</dbReference>
<dbReference type="Gene3D" id="3.40.50.300">
    <property type="entry name" value="P-loop containing nucleotide triphosphate hydrolases"/>
    <property type="match status" value="1"/>
</dbReference>
<dbReference type="GO" id="GO:0006302">
    <property type="term" value="P:double-strand break repair"/>
    <property type="evidence" value="ECO:0007669"/>
    <property type="project" value="InterPro"/>
</dbReference>
<feature type="coiled-coil region" evidence="1">
    <location>
        <begin position="219"/>
        <end position="272"/>
    </location>
</feature>